<name>A0AAN9YXA3_9ORTH</name>
<accession>A0AAN9YXA3</accession>
<comment type="caution">
    <text evidence="8">The sequence shown here is derived from an EMBL/GenBank/DDBJ whole genome shotgun (WGS) entry which is preliminary data.</text>
</comment>
<evidence type="ECO:0000313" key="8">
    <source>
        <dbReference type="EMBL" id="KAK7788359.1"/>
    </source>
</evidence>
<dbReference type="Gene3D" id="2.10.90.10">
    <property type="entry name" value="Cystine-knot cytokines"/>
    <property type="match status" value="2"/>
</dbReference>
<dbReference type="SUPFAM" id="SSF57501">
    <property type="entry name" value="Cystine-knot cytokines"/>
    <property type="match status" value="2"/>
</dbReference>
<proteinExistence type="inferred from homology"/>
<sequence length="286" mass="30898">MRTASATPRPWAAVLLAAWCACAGAQAATSPDSAGLVGSSPDKPTLPFKLWARSPKTVVKPRRRDLREADLRLQLGDDFDARWMRTHAHFGAETPEGPRQSVLKLAALAAREELPEELAQALGGGGAGAGRAQDLLREWLVRRATCPVRYAWTDLGPYFWPRWVRRGQCADDDASASASAPATTLPPPTNPTPAAARNASGGGGGGGSGGGVETGPRSCSWPPGMRCVPSAAKVLQLLRWHCRLRKSALSNSVWLQPTDRKKKRRKRYRCQWLKVPYPVAEDCTCA</sequence>
<keyword evidence="9" id="KW-1185">Reference proteome</keyword>
<dbReference type="GO" id="GO:0005615">
    <property type="term" value="C:extracellular space"/>
    <property type="evidence" value="ECO:0007669"/>
    <property type="project" value="TreeGrafter"/>
</dbReference>
<dbReference type="InterPro" id="IPR029034">
    <property type="entry name" value="Cystine-knot_cytokine"/>
</dbReference>
<protein>
    <recommendedName>
        <fullName evidence="10">Noggin</fullName>
    </recommendedName>
</protein>
<feature type="signal peptide" evidence="7">
    <location>
        <begin position="1"/>
        <end position="27"/>
    </location>
</feature>
<evidence type="ECO:0000256" key="6">
    <source>
        <dbReference type="SAM" id="MobiDB-lite"/>
    </source>
</evidence>
<dbReference type="PANTHER" id="PTHR10494:SF6">
    <property type="entry name" value="NOGGIN"/>
    <property type="match status" value="1"/>
</dbReference>
<dbReference type="GO" id="GO:0045596">
    <property type="term" value="P:negative regulation of cell differentiation"/>
    <property type="evidence" value="ECO:0007669"/>
    <property type="project" value="InterPro"/>
</dbReference>
<dbReference type="EMBL" id="JAZDUA010001170">
    <property type="protein sequence ID" value="KAK7788359.1"/>
    <property type="molecule type" value="Genomic_DNA"/>
</dbReference>
<dbReference type="Gene3D" id="1.10.287.520">
    <property type="entry name" value="Helix hairpin bin"/>
    <property type="match status" value="1"/>
</dbReference>
<organism evidence="8 9">
    <name type="scientific">Gryllus longicercus</name>
    <dbReference type="NCBI Taxonomy" id="2509291"/>
    <lineage>
        <taxon>Eukaryota</taxon>
        <taxon>Metazoa</taxon>
        <taxon>Ecdysozoa</taxon>
        <taxon>Arthropoda</taxon>
        <taxon>Hexapoda</taxon>
        <taxon>Insecta</taxon>
        <taxon>Pterygota</taxon>
        <taxon>Neoptera</taxon>
        <taxon>Polyneoptera</taxon>
        <taxon>Orthoptera</taxon>
        <taxon>Ensifera</taxon>
        <taxon>Gryllidea</taxon>
        <taxon>Grylloidea</taxon>
        <taxon>Gryllidae</taxon>
        <taxon>Gryllinae</taxon>
        <taxon>Gryllus</taxon>
    </lineage>
</organism>
<evidence type="ECO:0000256" key="1">
    <source>
        <dbReference type="ARBA" id="ARBA00004613"/>
    </source>
</evidence>
<reference evidence="8 9" key="1">
    <citation type="submission" date="2024-03" db="EMBL/GenBank/DDBJ databases">
        <title>The genome assembly and annotation of the cricket Gryllus longicercus Weissman &amp; Gray.</title>
        <authorList>
            <person name="Szrajer S."/>
            <person name="Gray D."/>
            <person name="Ylla G."/>
        </authorList>
    </citation>
    <scope>NUCLEOTIDE SEQUENCE [LARGE SCALE GENOMIC DNA]</scope>
    <source>
        <strain evidence="8">DAG 2021-001</strain>
        <tissue evidence="8">Whole body minus gut</tissue>
    </source>
</reference>
<keyword evidence="3" id="KW-0217">Developmental protein</keyword>
<dbReference type="PROSITE" id="PS51257">
    <property type="entry name" value="PROKAR_LIPOPROTEIN"/>
    <property type="match status" value="1"/>
</dbReference>
<evidence type="ECO:0000256" key="4">
    <source>
        <dbReference type="ARBA" id="ARBA00022525"/>
    </source>
</evidence>
<dbReference type="PANTHER" id="PTHR10494">
    <property type="entry name" value="BONE MORPHOGENETIC PROTEIN INHIBITOR, NOGGIN"/>
    <property type="match status" value="1"/>
</dbReference>
<evidence type="ECO:0008006" key="10">
    <source>
        <dbReference type="Google" id="ProtNLM"/>
    </source>
</evidence>
<comment type="subcellular location">
    <subcellularLocation>
        <location evidence="1">Secreted</location>
    </subcellularLocation>
</comment>
<feature type="chain" id="PRO_5042966913" description="Noggin" evidence="7">
    <location>
        <begin position="28"/>
        <end position="286"/>
    </location>
</feature>
<feature type="region of interest" description="Disordered" evidence="6">
    <location>
        <begin position="173"/>
        <end position="217"/>
    </location>
</feature>
<dbReference type="GO" id="GO:0030514">
    <property type="term" value="P:negative regulation of BMP signaling pathway"/>
    <property type="evidence" value="ECO:0007669"/>
    <property type="project" value="InterPro"/>
</dbReference>
<comment type="similarity">
    <text evidence="2">Belongs to the noggin family.</text>
</comment>
<evidence type="ECO:0000256" key="3">
    <source>
        <dbReference type="ARBA" id="ARBA00022473"/>
    </source>
</evidence>
<evidence type="ECO:0000256" key="5">
    <source>
        <dbReference type="ARBA" id="ARBA00022729"/>
    </source>
</evidence>
<evidence type="ECO:0000256" key="7">
    <source>
        <dbReference type="SAM" id="SignalP"/>
    </source>
</evidence>
<dbReference type="Pfam" id="PF05806">
    <property type="entry name" value="Noggin"/>
    <property type="match status" value="2"/>
</dbReference>
<dbReference type="GO" id="GO:0009953">
    <property type="term" value="P:dorsal/ventral pattern formation"/>
    <property type="evidence" value="ECO:0007669"/>
    <property type="project" value="TreeGrafter"/>
</dbReference>
<evidence type="ECO:0000256" key="2">
    <source>
        <dbReference type="ARBA" id="ARBA00007480"/>
    </source>
</evidence>
<feature type="compositionally biased region" description="Gly residues" evidence="6">
    <location>
        <begin position="200"/>
        <end position="213"/>
    </location>
</feature>
<dbReference type="AlphaFoldDB" id="A0AAN9YXA3"/>
<dbReference type="InterPro" id="IPR008717">
    <property type="entry name" value="Noggin"/>
</dbReference>
<keyword evidence="5 7" id="KW-0732">Signal</keyword>
<evidence type="ECO:0000313" key="9">
    <source>
        <dbReference type="Proteomes" id="UP001378592"/>
    </source>
</evidence>
<keyword evidence="4" id="KW-0964">Secreted</keyword>
<gene>
    <name evidence="8" type="ORF">R5R35_007935</name>
</gene>
<dbReference type="Proteomes" id="UP001378592">
    <property type="component" value="Unassembled WGS sequence"/>
</dbReference>